<evidence type="ECO:0000313" key="1">
    <source>
        <dbReference type="EMBL" id="CAF0852921.1"/>
    </source>
</evidence>
<dbReference type="EMBL" id="CAJOBA010002279">
    <property type="protein sequence ID" value="CAF3638099.1"/>
    <property type="molecule type" value="Genomic_DNA"/>
</dbReference>
<organism evidence="1 3">
    <name type="scientific">Didymodactylos carnosus</name>
    <dbReference type="NCBI Taxonomy" id="1234261"/>
    <lineage>
        <taxon>Eukaryota</taxon>
        <taxon>Metazoa</taxon>
        <taxon>Spiralia</taxon>
        <taxon>Gnathifera</taxon>
        <taxon>Rotifera</taxon>
        <taxon>Eurotatoria</taxon>
        <taxon>Bdelloidea</taxon>
        <taxon>Philodinida</taxon>
        <taxon>Philodinidae</taxon>
        <taxon>Didymodactylos</taxon>
    </lineage>
</organism>
<dbReference type="AlphaFoldDB" id="A0A8S2D649"/>
<accession>A0A8S2D649</accession>
<protein>
    <submittedName>
        <fullName evidence="1">Uncharacterized protein</fullName>
    </submittedName>
</protein>
<dbReference type="Proteomes" id="UP000682733">
    <property type="component" value="Unassembled WGS sequence"/>
</dbReference>
<name>A0A8S2D649_9BILA</name>
<sequence>MSRSRFRHGLVKNPSGPGQLCFGEIITDQLNRCDLTTNSKSVQTDVTLEHFDAIHDADTSNVDENDEELDLEAFHLNHIITMFMISQ</sequence>
<gene>
    <name evidence="1" type="ORF">OVA965_LOCUS7239</name>
    <name evidence="2" type="ORF">TMI583_LOCUS7235</name>
</gene>
<comment type="caution">
    <text evidence="1">The sequence shown here is derived from an EMBL/GenBank/DDBJ whole genome shotgun (WGS) entry which is preliminary data.</text>
</comment>
<dbReference type="Proteomes" id="UP000677228">
    <property type="component" value="Unassembled WGS sequence"/>
</dbReference>
<evidence type="ECO:0000313" key="3">
    <source>
        <dbReference type="Proteomes" id="UP000677228"/>
    </source>
</evidence>
<dbReference type="EMBL" id="CAJNOK010002279">
    <property type="protein sequence ID" value="CAF0852921.1"/>
    <property type="molecule type" value="Genomic_DNA"/>
</dbReference>
<evidence type="ECO:0000313" key="2">
    <source>
        <dbReference type="EMBL" id="CAF3638099.1"/>
    </source>
</evidence>
<reference evidence="1" key="1">
    <citation type="submission" date="2021-02" db="EMBL/GenBank/DDBJ databases">
        <authorList>
            <person name="Nowell W R."/>
        </authorList>
    </citation>
    <scope>NUCLEOTIDE SEQUENCE</scope>
</reference>
<proteinExistence type="predicted"/>